<organism evidence="6 7">
    <name type="scientific">Emiliania huxleyi (strain CCMP1516)</name>
    <dbReference type="NCBI Taxonomy" id="280463"/>
    <lineage>
        <taxon>Eukaryota</taxon>
        <taxon>Haptista</taxon>
        <taxon>Haptophyta</taxon>
        <taxon>Prymnesiophyceae</taxon>
        <taxon>Isochrysidales</taxon>
        <taxon>Noelaerhabdaceae</taxon>
        <taxon>Emiliania</taxon>
    </lineage>
</organism>
<evidence type="ECO:0000256" key="2">
    <source>
        <dbReference type="ARBA" id="ARBA00022771"/>
    </source>
</evidence>
<dbReference type="GO" id="GO:0004842">
    <property type="term" value="F:ubiquitin-protein transferase activity"/>
    <property type="evidence" value="ECO:0007669"/>
    <property type="project" value="InterPro"/>
</dbReference>
<dbReference type="KEGG" id="ehx:EMIHUDRAFT_434319"/>
<dbReference type="AlphaFoldDB" id="A0A0D3K5E2"/>
<dbReference type="PROSITE" id="PS00518">
    <property type="entry name" value="ZF_RING_1"/>
    <property type="match status" value="1"/>
</dbReference>
<accession>A0A0D3K5E2</accession>
<dbReference type="PROSITE" id="PS50089">
    <property type="entry name" value="ZF_RING_2"/>
    <property type="match status" value="1"/>
</dbReference>
<evidence type="ECO:0000256" key="4">
    <source>
        <dbReference type="PROSITE-ProRule" id="PRU00175"/>
    </source>
</evidence>
<dbReference type="RefSeq" id="XP_005762980.1">
    <property type="nucleotide sequence ID" value="XM_005762923.1"/>
</dbReference>
<reference evidence="7" key="1">
    <citation type="journal article" date="2013" name="Nature">
        <title>Pan genome of the phytoplankton Emiliania underpins its global distribution.</title>
        <authorList>
            <person name="Read B.A."/>
            <person name="Kegel J."/>
            <person name="Klute M.J."/>
            <person name="Kuo A."/>
            <person name="Lefebvre S.C."/>
            <person name="Maumus F."/>
            <person name="Mayer C."/>
            <person name="Miller J."/>
            <person name="Monier A."/>
            <person name="Salamov A."/>
            <person name="Young J."/>
            <person name="Aguilar M."/>
            <person name="Claverie J.M."/>
            <person name="Frickenhaus S."/>
            <person name="Gonzalez K."/>
            <person name="Herman E.K."/>
            <person name="Lin Y.C."/>
            <person name="Napier J."/>
            <person name="Ogata H."/>
            <person name="Sarno A.F."/>
            <person name="Shmutz J."/>
            <person name="Schroeder D."/>
            <person name="de Vargas C."/>
            <person name="Verret F."/>
            <person name="von Dassow P."/>
            <person name="Valentin K."/>
            <person name="Van de Peer Y."/>
            <person name="Wheeler G."/>
            <person name="Dacks J.B."/>
            <person name="Delwiche C.F."/>
            <person name="Dyhrman S.T."/>
            <person name="Glockner G."/>
            <person name="John U."/>
            <person name="Richards T."/>
            <person name="Worden A.Z."/>
            <person name="Zhang X."/>
            <person name="Grigoriev I.V."/>
            <person name="Allen A.E."/>
            <person name="Bidle K."/>
            <person name="Borodovsky M."/>
            <person name="Bowler C."/>
            <person name="Brownlee C."/>
            <person name="Cock J.M."/>
            <person name="Elias M."/>
            <person name="Gladyshev V.N."/>
            <person name="Groth M."/>
            <person name="Guda C."/>
            <person name="Hadaegh A."/>
            <person name="Iglesias-Rodriguez M.D."/>
            <person name="Jenkins J."/>
            <person name="Jones B.M."/>
            <person name="Lawson T."/>
            <person name="Leese F."/>
            <person name="Lindquist E."/>
            <person name="Lobanov A."/>
            <person name="Lomsadze A."/>
            <person name="Malik S.B."/>
            <person name="Marsh M.E."/>
            <person name="Mackinder L."/>
            <person name="Mock T."/>
            <person name="Mueller-Roeber B."/>
            <person name="Pagarete A."/>
            <person name="Parker M."/>
            <person name="Probert I."/>
            <person name="Quesneville H."/>
            <person name="Raines C."/>
            <person name="Rensing S.A."/>
            <person name="Riano-Pachon D.M."/>
            <person name="Richier S."/>
            <person name="Rokitta S."/>
            <person name="Shiraiwa Y."/>
            <person name="Soanes D.M."/>
            <person name="van der Giezen M."/>
            <person name="Wahlund T.M."/>
            <person name="Williams B."/>
            <person name="Wilson W."/>
            <person name="Wolfe G."/>
            <person name="Wurch L.L."/>
        </authorList>
    </citation>
    <scope>NUCLEOTIDE SEQUENCE</scope>
</reference>
<evidence type="ECO:0000256" key="1">
    <source>
        <dbReference type="ARBA" id="ARBA00022723"/>
    </source>
</evidence>
<dbReference type="GO" id="GO:0008270">
    <property type="term" value="F:zinc ion binding"/>
    <property type="evidence" value="ECO:0007669"/>
    <property type="project" value="UniProtKB-KW"/>
</dbReference>
<protein>
    <recommendedName>
        <fullName evidence="5">RING-type domain-containing protein</fullName>
    </recommendedName>
</protein>
<reference evidence="6" key="2">
    <citation type="submission" date="2024-10" db="UniProtKB">
        <authorList>
            <consortium name="EnsemblProtists"/>
        </authorList>
    </citation>
    <scope>IDENTIFICATION</scope>
</reference>
<dbReference type="InterPro" id="IPR031127">
    <property type="entry name" value="E3_UB_ligase_RBR"/>
</dbReference>
<dbReference type="Gene3D" id="3.30.40.10">
    <property type="entry name" value="Zinc/RING finger domain, C3HC4 (zinc finger)"/>
    <property type="match status" value="1"/>
</dbReference>
<dbReference type="RefSeq" id="XP_005783406.1">
    <property type="nucleotide sequence ID" value="XM_005783349.1"/>
</dbReference>
<dbReference type="Proteomes" id="UP000013827">
    <property type="component" value="Unassembled WGS sequence"/>
</dbReference>
<dbReference type="InterPro" id="IPR013083">
    <property type="entry name" value="Znf_RING/FYVE/PHD"/>
</dbReference>
<evidence type="ECO:0000256" key="3">
    <source>
        <dbReference type="ARBA" id="ARBA00022833"/>
    </source>
</evidence>
<dbReference type="GeneID" id="17276250"/>
<dbReference type="HOGENOM" id="CLU_1436898_0_0_1"/>
<dbReference type="GO" id="GO:0016567">
    <property type="term" value="P:protein ubiquitination"/>
    <property type="evidence" value="ECO:0007669"/>
    <property type="project" value="InterPro"/>
</dbReference>
<keyword evidence="1" id="KW-0479">Metal-binding</keyword>
<keyword evidence="2 4" id="KW-0863">Zinc-finger</keyword>
<dbReference type="PANTHER" id="PTHR11685">
    <property type="entry name" value="RBR FAMILY RING FINGER AND IBR DOMAIN-CONTAINING"/>
    <property type="match status" value="1"/>
</dbReference>
<proteinExistence type="predicted"/>
<dbReference type="PaxDb" id="2903-EOD10551"/>
<dbReference type="EnsemblProtists" id="EOD30977">
    <property type="protein sequence ID" value="EOD30977"/>
    <property type="gene ID" value="EMIHUDRAFT_434319"/>
</dbReference>
<sequence>MALHDKLRRQKAIQDSTERRAARVLTKRARELLAQLTRLCPVCLEDCPITSLTKLADCGHKVCTPCANAFVDAELLGGKAYVRCPWAGCDRLLGKAALRQFGSAAAWDAYESSRVAMHTQRLVDETDRGFLLFCADQARRCPSCMVVIWRWAGCDHMTCRCGFSFNWNEAAAKIAPPPETTLANDVANK</sequence>
<dbReference type="SUPFAM" id="SSF57850">
    <property type="entry name" value="RING/U-box"/>
    <property type="match status" value="2"/>
</dbReference>
<dbReference type="KEGG" id="ehx:EMIHUDRAFT_371658"/>
<dbReference type="InterPro" id="IPR001841">
    <property type="entry name" value="Znf_RING"/>
</dbReference>
<name>A0A0D3K5E2_EMIH1</name>
<dbReference type="EnsemblProtists" id="EOD10551">
    <property type="protein sequence ID" value="EOD10551"/>
    <property type="gene ID" value="EMIHUDRAFT_371658"/>
</dbReference>
<dbReference type="SMART" id="SM00184">
    <property type="entry name" value="RING"/>
    <property type="match status" value="1"/>
</dbReference>
<evidence type="ECO:0000313" key="6">
    <source>
        <dbReference type="EnsemblProtists" id="EOD30977"/>
    </source>
</evidence>
<dbReference type="GeneID" id="17256703"/>
<dbReference type="InterPro" id="IPR017907">
    <property type="entry name" value="Znf_RING_CS"/>
</dbReference>
<keyword evidence="3" id="KW-0862">Zinc</keyword>
<keyword evidence="7" id="KW-1185">Reference proteome</keyword>
<evidence type="ECO:0000259" key="5">
    <source>
        <dbReference type="PROSITE" id="PS50089"/>
    </source>
</evidence>
<dbReference type="Gene3D" id="1.20.120.1750">
    <property type="match status" value="1"/>
</dbReference>
<feature type="domain" description="RING-type" evidence="5">
    <location>
        <begin position="40"/>
        <end position="85"/>
    </location>
</feature>
<evidence type="ECO:0000313" key="7">
    <source>
        <dbReference type="Proteomes" id="UP000013827"/>
    </source>
</evidence>